<dbReference type="EMBL" id="FQWQ01000001">
    <property type="protein sequence ID" value="SHG93346.1"/>
    <property type="molecule type" value="Genomic_DNA"/>
</dbReference>
<proteinExistence type="predicted"/>
<gene>
    <name evidence="4" type="ORF">SAMN04488109_2529</name>
</gene>
<evidence type="ECO:0000259" key="3">
    <source>
        <dbReference type="Pfam" id="PF14257"/>
    </source>
</evidence>
<protein>
    <recommendedName>
        <fullName evidence="3">DUF4349 domain-containing protein</fullName>
    </recommendedName>
</protein>
<feature type="signal peptide" evidence="2">
    <location>
        <begin position="1"/>
        <end position="21"/>
    </location>
</feature>
<keyword evidence="5" id="KW-1185">Reference proteome</keyword>
<dbReference type="Pfam" id="PF14257">
    <property type="entry name" value="DUF4349"/>
    <property type="match status" value="1"/>
</dbReference>
<dbReference type="Proteomes" id="UP000184212">
    <property type="component" value="Unassembled WGS sequence"/>
</dbReference>
<evidence type="ECO:0000256" key="1">
    <source>
        <dbReference type="SAM" id="Coils"/>
    </source>
</evidence>
<reference evidence="4 5" key="1">
    <citation type="submission" date="2016-11" db="EMBL/GenBank/DDBJ databases">
        <authorList>
            <person name="Jaros S."/>
            <person name="Januszkiewicz K."/>
            <person name="Wedrychowicz H."/>
        </authorList>
    </citation>
    <scope>NUCLEOTIDE SEQUENCE [LARGE SCALE GENOMIC DNA]</scope>
    <source>
        <strain evidence="4 5">DSM 24574</strain>
    </source>
</reference>
<feature type="chain" id="PRO_5012725575" description="DUF4349 domain-containing protein" evidence="2">
    <location>
        <begin position="22"/>
        <end position="216"/>
    </location>
</feature>
<organism evidence="4 5">
    <name type="scientific">Chryseolinea serpens</name>
    <dbReference type="NCBI Taxonomy" id="947013"/>
    <lineage>
        <taxon>Bacteria</taxon>
        <taxon>Pseudomonadati</taxon>
        <taxon>Bacteroidota</taxon>
        <taxon>Cytophagia</taxon>
        <taxon>Cytophagales</taxon>
        <taxon>Fulvivirgaceae</taxon>
        <taxon>Chryseolinea</taxon>
    </lineage>
</organism>
<keyword evidence="2" id="KW-0732">Signal</keyword>
<evidence type="ECO:0000313" key="4">
    <source>
        <dbReference type="EMBL" id="SHG93346.1"/>
    </source>
</evidence>
<name>A0A1M5NUT6_9BACT</name>
<keyword evidence="1" id="KW-0175">Coiled coil</keyword>
<evidence type="ECO:0000313" key="5">
    <source>
        <dbReference type="Proteomes" id="UP000184212"/>
    </source>
</evidence>
<feature type="coiled-coil region" evidence="1">
    <location>
        <begin position="129"/>
        <end position="179"/>
    </location>
</feature>
<dbReference type="AlphaFoldDB" id="A0A1M5NUT6"/>
<accession>A0A1M5NUT6</accession>
<dbReference type="RefSeq" id="WP_178377092.1">
    <property type="nucleotide sequence ID" value="NZ_FQWQ01000001.1"/>
</dbReference>
<evidence type="ECO:0000256" key="2">
    <source>
        <dbReference type="SAM" id="SignalP"/>
    </source>
</evidence>
<dbReference type="STRING" id="947013.SAMN04488109_2529"/>
<feature type="domain" description="DUF4349" evidence="3">
    <location>
        <begin position="46"/>
        <end position="194"/>
    </location>
</feature>
<dbReference type="InterPro" id="IPR025645">
    <property type="entry name" value="DUF4349"/>
</dbReference>
<sequence>MKNMLLSAAVLLCLASCGTHTSYSARYLSDLRSAPTAEPAADKSRVVLYNASITLLLKEPDSLNKKLPLLTKKYDGYVMTVGDELSTIRVPAAQLSNVLQDLSAMGKVTARSLSGQDVTDDYTDYTIRLDNAEKARQRYLQLLEKAENVEAAVKVEKELERLNSEIDLLKGRLARFDHLAAFSTVTIHLEKKHKIGLLGYPFVGLYKGIKWLFVRD</sequence>